<feature type="domain" description="DUF4246" evidence="2">
    <location>
        <begin position="1"/>
        <end position="29"/>
    </location>
</feature>
<gene>
    <name evidence="3" type="ORF">BDV23DRAFT_190874</name>
</gene>
<dbReference type="EMBL" id="ML735337">
    <property type="protein sequence ID" value="KAE8385357.1"/>
    <property type="molecule type" value="Genomic_DNA"/>
</dbReference>
<reference evidence="3" key="1">
    <citation type="submission" date="2019-04" db="EMBL/GenBank/DDBJ databases">
        <title>Friends and foes A comparative genomics studyof 23 Aspergillus species from section Flavi.</title>
        <authorList>
            <consortium name="DOE Joint Genome Institute"/>
            <person name="Kjaerbolling I."/>
            <person name="Vesth T."/>
            <person name="Frisvad J.C."/>
            <person name="Nybo J.L."/>
            <person name="Theobald S."/>
            <person name="Kildgaard S."/>
            <person name="Isbrandt T."/>
            <person name="Kuo A."/>
            <person name="Sato A."/>
            <person name="Lyhne E.K."/>
            <person name="Kogle M.E."/>
            <person name="Wiebenga A."/>
            <person name="Kun R.S."/>
            <person name="Lubbers R.J."/>
            <person name="Makela M.R."/>
            <person name="Barry K."/>
            <person name="Chovatia M."/>
            <person name="Clum A."/>
            <person name="Daum C."/>
            <person name="Haridas S."/>
            <person name="He G."/>
            <person name="LaButti K."/>
            <person name="Lipzen A."/>
            <person name="Mondo S."/>
            <person name="Riley R."/>
            <person name="Salamov A."/>
            <person name="Simmons B.A."/>
            <person name="Magnuson J.K."/>
            <person name="Henrissat B."/>
            <person name="Mortensen U.H."/>
            <person name="Larsen T.O."/>
            <person name="Devries R.P."/>
            <person name="Grigoriev I.V."/>
            <person name="Machida M."/>
            <person name="Baker S.E."/>
            <person name="Andersen M.R."/>
        </authorList>
    </citation>
    <scope>NUCLEOTIDE SEQUENCE [LARGE SCALE GENOMIC DNA]</scope>
    <source>
        <strain evidence="3">IBT 14317</strain>
    </source>
</reference>
<proteinExistence type="predicted"/>
<dbReference type="OrthoDB" id="415532at2759"/>
<dbReference type="PANTHER" id="PTHR33119">
    <property type="entry name" value="IFI3P"/>
    <property type="match status" value="1"/>
</dbReference>
<protein>
    <submittedName>
        <fullName evidence="3">Uncharacterized protein</fullName>
    </submittedName>
</protein>
<evidence type="ECO:0000259" key="1">
    <source>
        <dbReference type="Pfam" id="PF14033"/>
    </source>
</evidence>
<sequence length="483" mass="56113">MQLMSAITDKPEWERKIFDSHITAKWTTEIMNSGKDVTPKMMEWILAELKYKGERVIKSNTAIPADLQAALCKAVLPLEQVPREEKDYHPGSEDKVVNLVHPSLYPSGLAETLPVPKEEETNYAPDRERYYCEGFKPYRDDECRIVSYINNLHPERHRDLYKVLEKVIAKTIPLWDKTLDEVEDSPDYRIPYKEVEYLPCSVPEPGYEDNGEDNDDEFHERYEEWLSSRPIGKPEPIGDFKSKGEVKYPDPVRLRQQFRAQGLQVIVKLANIELTPDKPLYDGGSWHIEGQMNEHICATGIYYYSNENITQSSISFRQRAEFDNFRVRYEQDQFKFLEVVYGFPETRGNQEGPLTQELGSVTCDEGRLWTFPNILQHRVSPFGLADKTKPGYHKILALFLVAPQTRIISTANIPPQRADWWDERQGHRRDLTKKHVDNLLPVELDGSPITLEEAKKYRLELMEERSVLGKESNKRYETGDLSL</sequence>
<dbReference type="InterPro" id="IPR025340">
    <property type="entry name" value="DUF4246"/>
</dbReference>
<evidence type="ECO:0000259" key="2">
    <source>
        <dbReference type="Pfam" id="PF21666"/>
    </source>
</evidence>
<organism evidence="3">
    <name type="scientific">Petromyces alliaceus</name>
    <name type="common">Aspergillus alliaceus</name>
    <dbReference type="NCBI Taxonomy" id="209559"/>
    <lineage>
        <taxon>Eukaryota</taxon>
        <taxon>Fungi</taxon>
        <taxon>Dikarya</taxon>
        <taxon>Ascomycota</taxon>
        <taxon>Pezizomycotina</taxon>
        <taxon>Eurotiomycetes</taxon>
        <taxon>Eurotiomycetidae</taxon>
        <taxon>Eurotiales</taxon>
        <taxon>Aspergillaceae</taxon>
        <taxon>Aspergillus</taxon>
        <taxon>Aspergillus subgen. Circumdati</taxon>
    </lineage>
</organism>
<feature type="domain" description="DUF4246" evidence="1">
    <location>
        <begin position="53"/>
        <end position="110"/>
    </location>
</feature>
<dbReference type="Pfam" id="PF14033">
    <property type="entry name" value="DUF4246"/>
    <property type="match status" value="2"/>
</dbReference>
<evidence type="ECO:0000313" key="3">
    <source>
        <dbReference type="EMBL" id="KAE8385357.1"/>
    </source>
</evidence>
<dbReference type="Proteomes" id="UP000326877">
    <property type="component" value="Unassembled WGS sequence"/>
</dbReference>
<dbReference type="InterPro" id="IPR049192">
    <property type="entry name" value="DUF4246_C"/>
</dbReference>
<dbReference type="AlphaFoldDB" id="A0A5N7BV21"/>
<name>A0A5N7BV21_PETAA</name>
<dbReference type="PANTHER" id="PTHR33119:SF1">
    <property type="entry name" value="FE2OG DIOXYGENASE DOMAIN-CONTAINING PROTEIN"/>
    <property type="match status" value="1"/>
</dbReference>
<dbReference type="Pfam" id="PF21666">
    <property type="entry name" value="DUF4246_N"/>
    <property type="match status" value="1"/>
</dbReference>
<accession>A0A5N7BV21</accession>
<dbReference type="InterPro" id="IPR049207">
    <property type="entry name" value="DUF4246_N"/>
</dbReference>
<feature type="domain" description="DUF4246" evidence="1">
    <location>
        <begin position="139"/>
        <end position="423"/>
    </location>
</feature>